<name>A0A8K0GNP0_IGNLU</name>
<evidence type="ECO:0000313" key="2">
    <source>
        <dbReference type="Proteomes" id="UP000801492"/>
    </source>
</evidence>
<keyword evidence="2" id="KW-1185">Reference proteome</keyword>
<accession>A0A8K0GNP0</accession>
<comment type="caution">
    <text evidence="1">The sequence shown here is derived from an EMBL/GenBank/DDBJ whole genome shotgun (WGS) entry which is preliminary data.</text>
</comment>
<dbReference type="EMBL" id="VTPC01000819">
    <property type="protein sequence ID" value="KAF2904213.1"/>
    <property type="molecule type" value="Genomic_DNA"/>
</dbReference>
<sequence length="139" mass="16006">MQISSRTRRIVELAQASHNSDEEFLDVEMADVTSETEDNEEEIVEESDEIFYETDEEVEIMETDFQDVWFGKDETIWLKEALIRKRFRAKDVIKSPAGISSQISQSSSMVDLFKLFISPDIVGDIVTFTNQKGSLEEQL</sequence>
<dbReference type="Proteomes" id="UP000801492">
    <property type="component" value="Unassembled WGS sequence"/>
</dbReference>
<protein>
    <submittedName>
        <fullName evidence="1">Uncharacterized protein</fullName>
    </submittedName>
</protein>
<reference evidence="1" key="1">
    <citation type="submission" date="2019-08" db="EMBL/GenBank/DDBJ databases">
        <title>The genome of the North American firefly Photinus pyralis.</title>
        <authorList>
            <consortium name="Photinus pyralis genome working group"/>
            <person name="Fallon T.R."/>
            <person name="Sander Lower S.E."/>
            <person name="Weng J.-K."/>
        </authorList>
    </citation>
    <scope>NUCLEOTIDE SEQUENCE</scope>
    <source>
        <strain evidence="1">TRF0915ILg1</strain>
        <tissue evidence="1">Whole body</tissue>
    </source>
</reference>
<organism evidence="1 2">
    <name type="scientific">Ignelater luminosus</name>
    <name type="common">Cucubano</name>
    <name type="synonym">Pyrophorus luminosus</name>
    <dbReference type="NCBI Taxonomy" id="2038154"/>
    <lineage>
        <taxon>Eukaryota</taxon>
        <taxon>Metazoa</taxon>
        <taxon>Ecdysozoa</taxon>
        <taxon>Arthropoda</taxon>
        <taxon>Hexapoda</taxon>
        <taxon>Insecta</taxon>
        <taxon>Pterygota</taxon>
        <taxon>Neoptera</taxon>
        <taxon>Endopterygota</taxon>
        <taxon>Coleoptera</taxon>
        <taxon>Polyphaga</taxon>
        <taxon>Elateriformia</taxon>
        <taxon>Elateroidea</taxon>
        <taxon>Elateridae</taxon>
        <taxon>Agrypninae</taxon>
        <taxon>Pyrophorini</taxon>
        <taxon>Ignelater</taxon>
    </lineage>
</organism>
<gene>
    <name evidence="1" type="ORF">ILUMI_01961</name>
</gene>
<proteinExistence type="predicted"/>
<evidence type="ECO:0000313" key="1">
    <source>
        <dbReference type="EMBL" id="KAF2904213.1"/>
    </source>
</evidence>
<dbReference type="AlphaFoldDB" id="A0A8K0GNP0"/>